<dbReference type="EMBL" id="CP002009">
    <property type="protein sequence ID" value="ADG13314.1"/>
    <property type="molecule type" value="Genomic_DNA"/>
</dbReference>
<dbReference type="AlphaFoldDB" id="D5VRW1"/>
<dbReference type="STRING" id="573063.Metin_0645"/>
<evidence type="ECO:0000259" key="2">
    <source>
        <dbReference type="Pfam" id="PF09335"/>
    </source>
</evidence>
<sequence length="156" mass="17674">MNLKEIFLNLVKEYGYLGIFIIGFSEPIFQPFPVEIFITIALLLGLNWFLVLIISTVASNLGAMVTYFLAKRFGEGLIIKLVGEDNFKKASEFLEKYGILGVLIVSFTPIPFEAICWVCGLFEMPFNKYMIAVFISRLIRHGTVILLYLLYKGVTA</sequence>
<feature type="transmembrane region" description="Helical" evidence="1">
    <location>
        <begin position="36"/>
        <end position="58"/>
    </location>
</feature>
<dbReference type="eggNOG" id="arCOG03118">
    <property type="taxonomic scope" value="Archaea"/>
</dbReference>
<proteinExistence type="predicted"/>
<dbReference type="InterPro" id="IPR032816">
    <property type="entry name" value="VTT_dom"/>
</dbReference>
<feature type="domain" description="VTT" evidence="2">
    <location>
        <begin position="32"/>
        <end position="143"/>
    </location>
</feature>
<dbReference type="HOGENOM" id="CLU_098634_2_0_2"/>
<keyword evidence="1" id="KW-0812">Transmembrane</keyword>
<gene>
    <name evidence="3" type="ordered locus">Metin_0645</name>
</gene>
<keyword evidence="1" id="KW-0472">Membrane</keyword>
<feature type="transmembrane region" description="Helical" evidence="1">
    <location>
        <begin position="6"/>
        <end position="24"/>
    </location>
</feature>
<dbReference type="RefSeq" id="WP_013100060.1">
    <property type="nucleotide sequence ID" value="NC_014122.1"/>
</dbReference>
<keyword evidence="4" id="KW-1185">Reference proteome</keyword>
<feature type="transmembrane region" description="Helical" evidence="1">
    <location>
        <begin position="129"/>
        <end position="151"/>
    </location>
</feature>
<dbReference type="Proteomes" id="UP000002061">
    <property type="component" value="Chromosome"/>
</dbReference>
<reference evidence="3" key="1">
    <citation type="submission" date="2010-04" db="EMBL/GenBank/DDBJ databases">
        <title>Complete sequence of Methanocaldococcus infernus ME.</title>
        <authorList>
            <consortium name="US DOE Joint Genome Institute"/>
            <person name="Lucas S."/>
            <person name="Copeland A."/>
            <person name="Lapidus A."/>
            <person name="Cheng J.-F."/>
            <person name="Bruce D."/>
            <person name="Goodwin L."/>
            <person name="Pitluck S."/>
            <person name="Munk A.C."/>
            <person name="Detter J.C."/>
            <person name="Han C."/>
            <person name="Tapia R."/>
            <person name="Land M."/>
            <person name="Hauser L."/>
            <person name="Kyrpides N."/>
            <person name="Mikhailova N."/>
            <person name="Sieprawska-Lupa M."/>
            <person name="Whitman W.B."/>
            <person name="Woyke T."/>
        </authorList>
    </citation>
    <scope>NUCLEOTIDE SEQUENCE [LARGE SCALE GENOMIC DNA]</scope>
    <source>
        <strain evidence="3">ME</strain>
    </source>
</reference>
<dbReference type="InterPro" id="IPR051311">
    <property type="entry name" value="DedA_domain"/>
</dbReference>
<dbReference type="PANTHER" id="PTHR42709:SF4">
    <property type="entry name" value="INNER MEMBRANE PROTEIN YQAA"/>
    <property type="match status" value="1"/>
</dbReference>
<evidence type="ECO:0000256" key="1">
    <source>
        <dbReference type="SAM" id="Phobius"/>
    </source>
</evidence>
<name>D5VRW1_METIM</name>
<accession>D5VRW1</accession>
<dbReference type="KEGG" id="mif:Metin_0645"/>
<dbReference type="OrthoDB" id="59749at2157"/>
<dbReference type="PANTHER" id="PTHR42709">
    <property type="entry name" value="ALKALINE PHOSPHATASE LIKE PROTEIN"/>
    <property type="match status" value="1"/>
</dbReference>
<feature type="transmembrane region" description="Helical" evidence="1">
    <location>
        <begin position="97"/>
        <end position="122"/>
    </location>
</feature>
<dbReference type="Pfam" id="PF09335">
    <property type="entry name" value="VTT_dom"/>
    <property type="match status" value="1"/>
</dbReference>
<protein>
    <submittedName>
        <fullName evidence="3">SNARE associated Golgi protein-associated protein</fullName>
    </submittedName>
</protein>
<keyword evidence="1" id="KW-1133">Transmembrane helix</keyword>
<evidence type="ECO:0000313" key="4">
    <source>
        <dbReference type="Proteomes" id="UP000002061"/>
    </source>
</evidence>
<dbReference type="GeneID" id="9131652"/>
<evidence type="ECO:0000313" key="3">
    <source>
        <dbReference type="EMBL" id="ADG13314.1"/>
    </source>
</evidence>
<organism evidence="3 4">
    <name type="scientific">Methanocaldococcus infernus (strain DSM 11812 / JCM 15783 / ME)</name>
    <dbReference type="NCBI Taxonomy" id="573063"/>
    <lineage>
        <taxon>Archaea</taxon>
        <taxon>Methanobacteriati</taxon>
        <taxon>Methanobacteriota</taxon>
        <taxon>Methanomada group</taxon>
        <taxon>Methanococci</taxon>
        <taxon>Methanococcales</taxon>
        <taxon>Methanocaldococcaceae</taxon>
        <taxon>Methanocaldococcus</taxon>
    </lineage>
</organism>